<keyword evidence="7" id="KW-0413">Isomerase</keyword>
<keyword evidence="3" id="KW-1015">Disulfide bond</keyword>
<protein>
    <submittedName>
        <fullName evidence="7">Thiol-disulfide isomerase or thioredoxin</fullName>
    </submittedName>
</protein>
<dbReference type="PROSITE" id="PS00194">
    <property type="entry name" value="THIOREDOXIN_1"/>
    <property type="match status" value="1"/>
</dbReference>
<dbReference type="RefSeq" id="WP_091143967.1">
    <property type="nucleotide sequence ID" value="NZ_FNAI01000001.1"/>
</dbReference>
<dbReference type="EMBL" id="FNAI01000001">
    <property type="protein sequence ID" value="SDD38505.1"/>
    <property type="molecule type" value="Genomic_DNA"/>
</dbReference>
<evidence type="ECO:0000313" key="7">
    <source>
        <dbReference type="EMBL" id="SDD38505.1"/>
    </source>
</evidence>
<keyword evidence="8" id="KW-1185">Reference proteome</keyword>
<dbReference type="InterPro" id="IPR025380">
    <property type="entry name" value="DUF4369"/>
</dbReference>
<reference evidence="7 8" key="1">
    <citation type="submission" date="2016-10" db="EMBL/GenBank/DDBJ databases">
        <authorList>
            <person name="de Groot N.N."/>
        </authorList>
    </citation>
    <scope>NUCLEOTIDE SEQUENCE [LARGE SCALE GENOMIC DNA]</scope>
    <source>
        <strain evidence="7 8">47C3B</strain>
    </source>
</reference>
<dbReference type="SUPFAM" id="SSF52833">
    <property type="entry name" value="Thioredoxin-like"/>
    <property type="match status" value="1"/>
</dbReference>
<dbReference type="Pfam" id="PF00578">
    <property type="entry name" value="AhpC-TSA"/>
    <property type="match status" value="1"/>
</dbReference>
<keyword evidence="5" id="KW-0732">Signal</keyword>
<dbReference type="GO" id="GO:0017004">
    <property type="term" value="P:cytochrome complex assembly"/>
    <property type="evidence" value="ECO:0007669"/>
    <property type="project" value="UniProtKB-KW"/>
</dbReference>
<dbReference type="InterPro" id="IPR013766">
    <property type="entry name" value="Thioredoxin_domain"/>
</dbReference>
<dbReference type="PANTHER" id="PTHR42852:SF6">
    <property type="entry name" value="THIOL:DISULFIDE INTERCHANGE PROTEIN DSBE"/>
    <property type="match status" value="1"/>
</dbReference>
<keyword evidence="2" id="KW-0201">Cytochrome c-type biogenesis</keyword>
<dbReference type="InterPro" id="IPR017937">
    <property type="entry name" value="Thioredoxin_CS"/>
</dbReference>
<evidence type="ECO:0000256" key="4">
    <source>
        <dbReference type="ARBA" id="ARBA00023284"/>
    </source>
</evidence>
<organism evidence="7 8">
    <name type="scientific">Mucilaginibacter pineti</name>
    <dbReference type="NCBI Taxonomy" id="1391627"/>
    <lineage>
        <taxon>Bacteria</taxon>
        <taxon>Pseudomonadati</taxon>
        <taxon>Bacteroidota</taxon>
        <taxon>Sphingobacteriia</taxon>
        <taxon>Sphingobacteriales</taxon>
        <taxon>Sphingobacteriaceae</taxon>
        <taxon>Mucilaginibacter</taxon>
    </lineage>
</organism>
<dbReference type="Proteomes" id="UP000199072">
    <property type="component" value="Unassembled WGS sequence"/>
</dbReference>
<evidence type="ECO:0000313" key="8">
    <source>
        <dbReference type="Proteomes" id="UP000199072"/>
    </source>
</evidence>
<dbReference type="OrthoDB" id="750178at2"/>
<dbReference type="STRING" id="1391627.SAMN05216464_101589"/>
<dbReference type="PANTHER" id="PTHR42852">
    <property type="entry name" value="THIOL:DISULFIDE INTERCHANGE PROTEIN DSBE"/>
    <property type="match status" value="1"/>
</dbReference>
<dbReference type="AlphaFoldDB" id="A0A1G6UD54"/>
<dbReference type="Gene3D" id="3.40.30.10">
    <property type="entry name" value="Glutaredoxin"/>
    <property type="match status" value="1"/>
</dbReference>
<evidence type="ECO:0000256" key="2">
    <source>
        <dbReference type="ARBA" id="ARBA00022748"/>
    </source>
</evidence>
<dbReference type="GO" id="GO:0016209">
    <property type="term" value="F:antioxidant activity"/>
    <property type="evidence" value="ECO:0007669"/>
    <property type="project" value="InterPro"/>
</dbReference>
<dbReference type="Pfam" id="PF14289">
    <property type="entry name" value="DUF4369"/>
    <property type="match status" value="1"/>
</dbReference>
<dbReference type="InterPro" id="IPR036249">
    <property type="entry name" value="Thioredoxin-like_sf"/>
</dbReference>
<comment type="subcellular location">
    <subcellularLocation>
        <location evidence="1">Cell envelope</location>
    </subcellularLocation>
</comment>
<evidence type="ECO:0000256" key="3">
    <source>
        <dbReference type="ARBA" id="ARBA00023157"/>
    </source>
</evidence>
<dbReference type="GO" id="GO:0016853">
    <property type="term" value="F:isomerase activity"/>
    <property type="evidence" value="ECO:0007669"/>
    <property type="project" value="UniProtKB-KW"/>
</dbReference>
<accession>A0A1G6UD54</accession>
<feature type="chain" id="PRO_5011585675" evidence="5">
    <location>
        <begin position="22"/>
        <end position="394"/>
    </location>
</feature>
<dbReference type="InterPro" id="IPR050553">
    <property type="entry name" value="Thioredoxin_ResA/DsbE_sf"/>
</dbReference>
<dbReference type="GO" id="GO:0030313">
    <property type="term" value="C:cell envelope"/>
    <property type="evidence" value="ECO:0007669"/>
    <property type="project" value="UniProtKB-SubCell"/>
</dbReference>
<evidence type="ECO:0000256" key="1">
    <source>
        <dbReference type="ARBA" id="ARBA00004196"/>
    </source>
</evidence>
<sequence>MKTKKLSCMLLSLFFLQQGFAQDAKPLTQFTLQGKLSGAKMDSVLLYYADASGAYAHLSKPVVNNAFTLTGNIGQPVSARIIFKHTGEVIPREKYEDRMREIYLEPSVLKLAGNPAELKKLKISGSKTELEFEELTAKTNSIREEMKPLEEAFMKEKDHEKAAAIHDQFEPYFARIKKVTYQFFLDHPNSYVTLDMMRYYVSQMKLDSTKVVYNAFNDELKATDAAKELDAKIKTIESGMPGSMAAVFTKMDINGKQLSLTDFKGKYVMLDFWASWCVPCRKGNPHMIEVYNKYKDKGLDIIGIADDDGKIPTWNAAVAKDNVGIWHHVLRGLKMDMIMKHIPNPEDLDERYGISSIPTKILIDPSGKIIGRFGDSFGGTDEDMDKMLASVFDK</sequence>
<dbReference type="GO" id="GO:0016491">
    <property type="term" value="F:oxidoreductase activity"/>
    <property type="evidence" value="ECO:0007669"/>
    <property type="project" value="InterPro"/>
</dbReference>
<gene>
    <name evidence="7" type="ORF">SAMN05216464_101589</name>
</gene>
<evidence type="ECO:0000259" key="6">
    <source>
        <dbReference type="PROSITE" id="PS51352"/>
    </source>
</evidence>
<feature type="domain" description="Thioredoxin" evidence="6">
    <location>
        <begin position="239"/>
        <end position="394"/>
    </location>
</feature>
<dbReference type="InterPro" id="IPR000866">
    <property type="entry name" value="AhpC/TSA"/>
</dbReference>
<feature type="signal peptide" evidence="5">
    <location>
        <begin position="1"/>
        <end position="21"/>
    </location>
</feature>
<name>A0A1G6UD54_9SPHI</name>
<proteinExistence type="predicted"/>
<dbReference type="CDD" id="cd02966">
    <property type="entry name" value="TlpA_like_family"/>
    <property type="match status" value="1"/>
</dbReference>
<keyword evidence="4" id="KW-0676">Redox-active center</keyword>
<dbReference type="PROSITE" id="PS51352">
    <property type="entry name" value="THIOREDOXIN_2"/>
    <property type="match status" value="1"/>
</dbReference>
<evidence type="ECO:0000256" key="5">
    <source>
        <dbReference type="SAM" id="SignalP"/>
    </source>
</evidence>